<dbReference type="InterPro" id="IPR037177">
    <property type="entry name" value="DLC_sf"/>
</dbReference>
<dbReference type="SUPFAM" id="SSF54648">
    <property type="entry name" value="DLC"/>
    <property type="match status" value="2"/>
</dbReference>
<reference evidence="2 3" key="1">
    <citation type="submission" date="2018-11" db="EMBL/GenBank/DDBJ databases">
        <authorList>
            <consortium name="Pathogen Informatics"/>
        </authorList>
    </citation>
    <scope>NUCLEOTIDE SEQUENCE [LARGE SCALE GENOMIC DNA]</scope>
</reference>
<organism evidence="2 3">
    <name type="scientific">Dibothriocephalus latus</name>
    <name type="common">Fish tapeworm</name>
    <name type="synonym">Diphyllobothrium latum</name>
    <dbReference type="NCBI Taxonomy" id="60516"/>
    <lineage>
        <taxon>Eukaryota</taxon>
        <taxon>Metazoa</taxon>
        <taxon>Spiralia</taxon>
        <taxon>Lophotrochozoa</taxon>
        <taxon>Platyhelminthes</taxon>
        <taxon>Cestoda</taxon>
        <taxon>Eucestoda</taxon>
        <taxon>Diphyllobothriidea</taxon>
        <taxon>Diphyllobothriidae</taxon>
        <taxon>Dibothriocephalus</taxon>
    </lineage>
</organism>
<dbReference type="Pfam" id="PF01221">
    <property type="entry name" value="Dynein_light"/>
    <property type="match status" value="2"/>
</dbReference>
<dbReference type="PANTHER" id="PTHR11886">
    <property type="entry name" value="DYNEIN LIGHT CHAIN"/>
    <property type="match status" value="1"/>
</dbReference>
<gene>
    <name evidence="2" type="ORF">DILT_LOCUS4779</name>
</gene>
<name>A0A3P7LG62_DIBLA</name>
<dbReference type="GO" id="GO:0045505">
    <property type="term" value="F:dynein intermediate chain binding"/>
    <property type="evidence" value="ECO:0007669"/>
    <property type="project" value="TreeGrafter"/>
</dbReference>
<evidence type="ECO:0000313" key="3">
    <source>
        <dbReference type="Proteomes" id="UP000281553"/>
    </source>
</evidence>
<dbReference type="Proteomes" id="UP000281553">
    <property type="component" value="Unassembled WGS sequence"/>
</dbReference>
<evidence type="ECO:0000256" key="1">
    <source>
        <dbReference type="RuleBase" id="RU365010"/>
    </source>
</evidence>
<dbReference type="AlphaFoldDB" id="A0A3P7LG62"/>
<dbReference type="GO" id="GO:0005868">
    <property type="term" value="C:cytoplasmic dynein complex"/>
    <property type="evidence" value="ECO:0007669"/>
    <property type="project" value="TreeGrafter"/>
</dbReference>
<evidence type="ECO:0000313" key="2">
    <source>
        <dbReference type="EMBL" id="VDN08948.1"/>
    </source>
</evidence>
<keyword evidence="1" id="KW-0206">Cytoskeleton</keyword>
<proteinExistence type="inferred from homology"/>
<dbReference type="SMART" id="SM01375">
    <property type="entry name" value="Dynein_light"/>
    <property type="match status" value="2"/>
</dbReference>
<sequence length="146" mass="16808">MNAEFRCLVQQADPCAGIPQYIRKDLNEKVEAFFLEMVSRACKTYDDPLDLCTAIRQCLDMKFGPQWHVIVGETFGRHPDGKCNDSRPDVVDFAMSEHMLNDCLYLVYLAYTEYDEPEDLCTTIKQHLDMKYGDTWHVIVGPEFGA</sequence>
<dbReference type="CDD" id="cd21450">
    <property type="entry name" value="DLC-like_DYNLL1-like"/>
    <property type="match status" value="1"/>
</dbReference>
<dbReference type="EMBL" id="UYRU01046096">
    <property type="protein sequence ID" value="VDN08948.1"/>
    <property type="molecule type" value="Genomic_DNA"/>
</dbReference>
<keyword evidence="1" id="KW-0243">Dynein</keyword>
<keyword evidence="1" id="KW-0505">Motor protein</keyword>
<keyword evidence="3" id="KW-1185">Reference proteome</keyword>
<comment type="subcellular location">
    <subcellularLocation>
        <location evidence="1">Cytoplasm</location>
        <location evidence="1">Cytoskeleton</location>
    </subcellularLocation>
</comment>
<dbReference type="PANTHER" id="PTHR11886:SF35">
    <property type="entry name" value="DYNEIN LIGHT CHAIN"/>
    <property type="match status" value="1"/>
</dbReference>
<dbReference type="GO" id="GO:0007017">
    <property type="term" value="P:microtubule-based process"/>
    <property type="evidence" value="ECO:0007669"/>
    <property type="project" value="InterPro"/>
</dbReference>
<keyword evidence="1" id="KW-0963">Cytoplasm</keyword>
<accession>A0A3P7LG62</accession>
<dbReference type="InterPro" id="IPR001372">
    <property type="entry name" value="Dynein_light_chain_typ-1/2"/>
</dbReference>
<dbReference type="Gene3D" id="3.30.740.10">
    <property type="entry name" value="Protein Inhibitor Of Neuronal Nitric Oxide Synthase"/>
    <property type="match status" value="2"/>
</dbReference>
<protein>
    <recommendedName>
        <fullName evidence="1">Dynein light chain</fullName>
    </recommendedName>
</protein>
<dbReference type="GO" id="GO:0005874">
    <property type="term" value="C:microtubule"/>
    <property type="evidence" value="ECO:0007669"/>
    <property type="project" value="UniProtKB-KW"/>
</dbReference>
<dbReference type="OrthoDB" id="6506078at2759"/>
<comment type="similarity">
    <text evidence="1">Belongs to the dynein light chain family.</text>
</comment>
<keyword evidence="1" id="KW-0493">Microtubule</keyword>